<keyword evidence="3" id="KW-1185">Reference proteome</keyword>
<dbReference type="Pfam" id="PF10011">
    <property type="entry name" value="DUF2254"/>
    <property type="match status" value="1"/>
</dbReference>
<dbReference type="AlphaFoldDB" id="A0A317CMM9"/>
<sequence>MKTRLRHFMELASANIWMVPSLFLIASVLIAFLNFYLDKTLFAQHVQFPKLFLYFNNSENIRTLLSVSASSILGVAGVSFSITIASLTLASQQFGSRLLRNFMMDRFNQLVLGVFIGTFLYCIMMLQFTSSMDLEKTTPLISMIGLLILIVTNLLMLVFFIHHTAVSIQAESVIADVNGSLQSQLNTFFPDKYTETEHLPESVTEHADDPFEGIDNYIYTKQSGYLQAIDMESLIAWVSDEDISLKLTVKPGDFLIKHSLIGVCLISDEQKEDFKKTISDPVNDRFLIGAKGTASQDPEFAVRQLVEVAVRALSPGINDPFTAITCIDRLGDNIAFLIDREFPSDQHFDEEGRLRLQTKPFTFEGIVEVSFNQIRQHGRADVSVTIRLLETMYCLTQQVRSQAQAEAIGVQVNAIYSACDENFKATKDRDDIETLYQKITALLEERFSKG</sequence>
<dbReference type="Proteomes" id="UP000245539">
    <property type="component" value="Unassembled WGS sequence"/>
</dbReference>
<evidence type="ECO:0000313" key="2">
    <source>
        <dbReference type="EMBL" id="PWQ99885.1"/>
    </source>
</evidence>
<dbReference type="OrthoDB" id="2955631at2"/>
<name>A0A317CMM9_9GAMM</name>
<feature type="transmembrane region" description="Helical" evidence="1">
    <location>
        <begin position="110"/>
        <end position="128"/>
    </location>
</feature>
<organism evidence="2 3">
    <name type="scientific">Leucothrix pacifica</name>
    <dbReference type="NCBI Taxonomy" id="1247513"/>
    <lineage>
        <taxon>Bacteria</taxon>
        <taxon>Pseudomonadati</taxon>
        <taxon>Pseudomonadota</taxon>
        <taxon>Gammaproteobacteria</taxon>
        <taxon>Thiotrichales</taxon>
        <taxon>Thiotrichaceae</taxon>
        <taxon>Leucothrix</taxon>
    </lineage>
</organism>
<protein>
    <submittedName>
        <fullName evidence="2">DUF2254 domain-containing protein</fullName>
    </submittedName>
</protein>
<keyword evidence="1" id="KW-1133">Transmembrane helix</keyword>
<comment type="caution">
    <text evidence="2">The sequence shown here is derived from an EMBL/GenBank/DDBJ whole genome shotgun (WGS) entry which is preliminary data.</text>
</comment>
<evidence type="ECO:0000256" key="1">
    <source>
        <dbReference type="SAM" id="Phobius"/>
    </source>
</evidence>
<evidence type="ECO:0000313" key="3">
    <source>
        <dbReference type="Proteomes" id="UP000245539"/>
    </source>
</evidence>
<reference evidence="2 3" key="1">
    <citation type="submission" date="2018-05" db="EMBL/GenBank/DDBJ databases">
        <title>Leucothrix arctica sp. nov., isolated from Arctic seawater.</title>
        <authorList>
            <person name="Choi A."/>
            <person name="Baek K."/>
        </authorList>
    </citation>
    <scope>NUCLEOTIDE SEQUENCE [LARGE SCALE GENOMIC DNA]</scope>
    <source>
        <strain evidence="2 3">JCM 18388</strain>
    </source>
</reference>
<dbReference type="EMBL" id="QGKM01000007">
    <property type="protein sequence ID" value="PWQ99885.1"/>
    <property type="molecule type" value="Genomic_DNA"/>
</dbReference>
<accession>A0A317CMM9</accession>
<keyword evidence="1" id="KW-0812">Transmembrane</keyword>
<dbReference type="InterPro" id="IPR018723">
    <property type="entry name" value="DUF2254_membrane"/>
</dbReference>
<gene>
    <name evidence="2" type="ORF">DKW60_04255</name>
</gene>
<dbReference type="RefSeq" id="WP_109836429.1">
    <property type="nucleotide sequence ID" value="NZ_QGKM01000007.1"/>
</dbReference>
<feature type="transmembrane region" description="Helical" evidence="1">
    <location>
        <begin position="67"/>
        <end position="89"/>
    </location>
</feature>
<proteinExistence type="predicted"/>
<keyword evidence="1" id="KW-0472">Membrane</keyword>
<feature type="transmembrane region" description="Helical" evidence="1">
    <location>
        <begin position="140"/>
        <end position="161"/>
    </location>
</feature>